<evidence type="ECO:0000313" key="1">
    <source>
        <dbReference type="EMBL" id="PHK95549.1"/>
    </source>
</evidence>
<keyword evidence="2" id="KW-1185">Reference proteome</keyword>
<sequence>MRLISRMFIACIDIGKPGANLGWAAVDGDVSSDGTNLDVCVEAVATALQRGPASLGFESPLFLPVRDDPLTLNKARQGESGKGLLSRPFSAPAGSTVAVLGLLIATYVLKRLRKLCPEAVATMDWRNPPTGAGSLLIWEAFITGQAKTHDTRHVEDAQLAIQGYQERMANPAEAVSSVHEPSCLNLVGAALLRTGWTTDVAVLADQCLVVRV</sequence>
<gene>
    <name evidence="1" type="ORF">CR162_06730</name>
</gene>
<proteinExistence type="predicted"/>
<organism evidence="1 2">
    <name type="scientific">Teichococcus rhizosphaerae</name>
    <dbReference type="NCBI Taxonomy" id="1335062"/>
    <lineage>
        <taxon>Bacteria</taxon>
        <taxon>Pseudomonadati</taxon>
        <taxon>Pseudomonadota</taxon>
        <taxon>Alphaproteobacteria</taxon>
        <taxon>Acetobacterales</taxon>
        <taxon>Roseomonadaceae</taxon>
        <taxon>Roseomonas</taxon>
    </lineage>
</organism>
<dbReference type="AlphaFoldDB" id="A0A2C7ABW6"/>
<accession>A0A2C7ABW6</accession>
<comment type="caution">
    <text evidence="1">The sequence shown here is derived from an EMBL/GenBank/DDBJ whole genome shotgun (WGS) entry which is preliminary data.</text>
</comment>
<name>A0A2C7ABW6_9PROT</name>
<evidence type="ECO:0000313" key="2">
    <source>
        <dbReference type="Proteomes" id="UP000223527"/>
    </source>
</evidence>
<dbReference type="Proteomes" id="UP000223527">
    <property type="component" value="Unassembled WGS sequence"/>
</dbReference>
<dbReference type="EMBL" id="PDNU01000008">
    <property type="protein sequence ID" value="PHK95549.1"/>
    <property type="molecule type" value="Genomic_DNA"/>
</dbReference>
<reference evidence="1 2" key="1">
    <citation type="submission" date="2017-10" db="EMBL/GenBank/DDBJ databases">
        <authorList>
            <person name="Banno H."/>
            <person name="Chua N.-H."/>
        </authorList>
    </citation>
    <scope>NUCLEOTIDE SEQUENCE [LARGE SCALE GENOMIC DNA]</scope>
    <source>
        <strain evidence="1 2">YW11</strain>
    </source>
</reference>
<protein>
    <recommendedName>
        <fullName evidence="3">DUF429 domain-containing protein</fullName>
    </recommendedName>
</protein>
<evidence type="ECO:0008006" key="3">
    <source>
        <dbReference type="Google" id="ProtNLM"/>
    </source>
</evidence>